<accession>A0A0K9NLA8</accession>
<proteinExistence type="predicted"/>
<reference evidence="4" key="1">
    <citation type="journal article" date="2016" name="Nature">
        <title>The genome of the seagrass Zostera marina reveals angiosperm adaptation to the sea.</title>
        <authorList>
            <person name="Olsen J.L."/>
            <person name="Rouze P."/>
            <person name="Verhelst B."/>
            <person name="Lin Y.-C."/>
            <person name="Bayer T."/>
            <person name="Collen J."/>
            <person name="Dattolo E."/>
            <person name="De Paoli E."/>
            <person name="Dittami S."/>
            <person name="Maumus F."/>
            <person name="Michel G."/>
            <person name="Kersting A."/>
            <person name="Lauritano C."/>
            <person name="Lohaus R."/>
            <person name="Toepel M."/>
            <person name="Tonon T."/>
            <person name="Vanneste K."/>
            <person name="Amirebrahimi M."/>
            <person name="Brakel J."/>
            <person name="Bostroem C."/>
            <person name="Chovatia M."/>
            <person name="Grimwood J."/>
            <person name="Jenkins J.W."/>
            <person name="Jueterbock A."/>
            <person name="Mraz A."/>
            <person name="Stam W.T."/>
            <person name="Tice H."/>
            <person name="Bornberg-Bauer E."/>
            <person name="Green P.J."/>
            <person name="Pearson G.A."/>
            <person name="Procaccini G."/>
            <person name="Duarte C.M."/>
            <person name="Schmutz J."/>
            <person name="Reusch T.B.H."/>
            <person name="Van de Peer Y."/>
        </authorList>
    </citation>
    <scope>NUCLEOTIDE SEQUENCE [LARGE SCALE GENOMIC DNA]</scope>
    <source>
        <strain evidence="4">cv. Finnish</strain>
    </source>
</reference>
<feature type="domain" description="C3H1-type" evidence="2">
    <location>
        <begin position="1"/>
        <end position="19"/>
    </location>
</feature>
<dbReference type="AlphaFoldDB" id="A0A0K9NLA8"/>
<protein>
    <recommendedName>
        <fullName evidence="2">C3H1-type domain-containing protein</fullName>
    </recommendedName>
</protein>
<dbReference type="Pfam" id="PF00642">
    <property type="entry name" value="zf-CCCH"/>
    <property type="match status" value="1"/>
</dbReference>
<keyword evidence="1" id="KW-0862">Zinc</keyword>
<dbReference type="PROSITE" id="PS50103">
    <property type="entry name" value="ZF_C3H1"/>
    <property type="match status" value="1"/>
</dbReference>
<evidence type="ECO:0000259" key="2">
    <source>
        <dbReference type="PROSITE" id="PS50103"/>
    </source>
</evidence>
<feature type="zinc finger region" description="C3H1-type" evidence="1">
    <location>
        <begin position="1"/>
        <end position="19"/>
    </location>
</feature>
<name>A0A0K9NLA8_ZOSMR</name>
<keyword evidence="1" id="KW-0479">Metal-binding</keyword>
<organism evidence="3 4">
    <name type="scientific">Zostera marina</name>
    <name type="common">Eelgrass</name>
    <dbReference type="NCBI Taxonomy" id="29655"/>
    <lineage>
        <taxon>Eukaryota</taxon>
        <taxon>Viridiplantae</taxon>
        <taxon>Streptophyta</taxon>
        <taxon>Embryophyta</taxon>
        <taxon>Tracheophyta</taxon>
        <taxon>Spermatophyta</taxon>
        <taxon>Magnoliopsida</taxon>
        <taxon>Liliopsida</taxon>
        <taxon>Zosteraceae</taxon>
        <taxon>Zostera</taxon>
    </lineage>
</organism>
<evidence type="ECO:0000256" key="1">
    <source>
        <dbReference type="PROSITE-ProRule" id="PRU00723"/>
    </source>
</evidence>
<dbReference type="InterPro" id="IPR000571">
    <property type="entry name" value="Znf_CCCH"/>
</dbReference>
<evidence type="ECO:0000313" key="3">
    <source>
        <dbReference type="EMBL" id="KMZ57559.1"/>
    </source>
</evidence>
<keyword evidence="1" id="KW-0863">Zinc-finger</keyword>
<dbReference type="GO" id="GO:0008270">
    <property type="term" value="F:zinc ion binding"/>
    <property type="evidence" value="ECO:0007669"/>
    <property type="project" value="UniProtKB-KW"/>
</dbReference>
<gene>
    <name evidence="3" type="ORF">ZOSMA_853G00020</name>
</gene>
<dbReference type="Proteomes" id="UP000036987">
    <property type="component" value="Unassembled WGS sequence"/>
</dbReference>
<keyword evidence="4" id="KW-1185">Reference proteome</keyword>
<dbReference type="EMBL" id="LFYR01002050">
    <property type="protein sequence ID" value="KMZ57559.1"/>
    <property type="molecule type" value="Genomic_DNA"/>
</dbReference>
<comment type="caution">
    <text evidence="3">The sequence shown here is derived from an EMBL/GenBank/DDBJ whole genome shotgun (WGS) entry which is preliminary data.</text>
</comment>
<sequence>MKTGNCGYNATCRFNHPSDKRKVKFMELENTMEDKELVAYDKFTPKVECKVIFLPPSCFAKCILKSQGAYFKFI</sequence>
<evidence type="ECO:0000313" key="4">
    <source>
        <dbReference type="Proteomes" id="UP000036987"/>
    </source>
</evidence>